<dbReference type="AlphaFoldDB" id="G1WFN3"/>
<dbReference type="GO" id="GO:0006047">
    <property type="term" value="P:UDP-N-acetylglucosamine metabolic process"/>
    <property type="evidence" value="ECO:0007669"/>
    <property type="project" value="TreeGrafter"/>
</dbReference>
<evidence type="ECO:0000313" key="2">
    <source>
        <dbReference type="EMBL" id="EGX68630.1"/>
    </source>
</evidence>
<dbReference type="PATRIC" id="fig|742742.3.peg.143"/>
<evidence type="ECO:0000259" key="1">
    <source>
        <dbReference type="PROSITE" id="PS51464"/>
    </source>
</evidence>
<sequence length="344" mass="39766">MFNFDVPRYEKVVGDALALRPRIDKAVDEICEQGYSNIFFIGCGGTWAHTLPMQYWFDTTTSKIETHCVIAAEFLAMGHKRFNKDSVCVFSTRTGTTPEIIEAAKYCQEHGARTVMYVSNDNTPATEYADYKFFSFAEDDVLCEAIYTYQITMLARFLKNAGDFADYDTFMDEFAQITPYLIKAKETYEAPAKAMAEDFKDVDYHMVVGSGMLWGEAYDYAMCILEEMQWIKTKSIHAAEFFHGTIELCENDTSIIMLYGEDETRPLMDRVMNFTKLLEDEKGVKVKVNTFDTSTVELPFSKPEFRKIVSPLVIYTITERLSCHLENVRNHPLTTRRYYHQMNY</sequence>
<name>G1WFN3_9ACTN</name>
<dbReference type="eggNOG" id="COG2222">
    <property type="taxonomic scope" value="Bacteria"/>
</dbReference>
<dbReference type="PROSITE" id="PS51464">
    <property type="entry name" value="SIS"/>
    <property type="match status" value="1"/>
</dbReference>
<reference evidence="2 3" key="1">
    <citation type="submission" date="2011-06" db="EMBL/GenBank/DDBJ databases">
        <title>The Genome Sequence of Collinsella tanakaei YIT 12063.</title>
        <authorList>
            <consortium name="The Broad Institute Genome Sequencing Platform"/>
            <person name="Earl A."/>
            <person name="Ward D."/>
            <person name="Feldgarden M."/>
            <person name="Gevers D."/>
            <person name="Morotomi M."/>
            <person name="Young S.K."/>
            <person name="Zeng Q."/>
            <person name="Gargeya S."/>
            <person name="Fitzgerald M."/>
            <person name="Haas B."/>
            <person name="Abouelleil A."/>
            <person name="Alvarado L."/>
            <person name="Arachchi H.M."/>
            <person name="Berlin A."/>
            <person name="Brown A."/>
            <person name="Chapman S.B."/>
            <person name="Chen Z."/>
            <person name="Dunbar C."/>
            <person name="Freedman E."/>
            <person name="Gearin G."/>
            <person name="Gellesch M."/>
            <person name="Goldberg J."/>
            <person name="Griggs A."/>
            <person name="Gujja S."/>
            <person name="Heiman D."/>
            <person name="Howarth C."/>
            <person name="Larson L."/>
            <person name="Lui A."/>
            <person name="MacDonald P.J.P."/>
            <person name="Mehta T."/>
            <person name="Montmayeur A."/>
            <person name="Murphy C."/>
            <person name="Neiman D."/>
            <person name="Pearson M."/>
            <person name="Priest M."/>
            <person name="Roberts A."/>
            <person name="Saif S."/>
            <person name="Shea T."/>
            <person name="Shenoy N."/>
            <person name="Sisk P."/>
            <person name="Stolte C."/>
            <person name="Sykes S."/>
            <person name="Wortman J."/>
            <person name="Nusbaum C."/>
            <person name="Birren B."/>
        </authorList>
    </citation>
    <scope>NUCLEOTIDE SEQUENCE [LARGE SCALE GENOMIC DNA]</scope>
    <source>
        <strain evidence="2 3">YIT 12063</strain>
    </source>
</reference>
<comment type="caution">
    <text evidence="2">The sequence shown here is derived from an EMBL/GenBank/DDBJ whole genome shotgun (WGS) entry which is preliminary data.</text>
</comment>
<dbReference type="PIRSF" id="PIRSF009290">
    <property type="entry name" value="FrlB"/>
    <property type="match status" value="1"/>
</dbReference>
<dbReference type="GO" id="GO:0097367">
    <property type="term" value="F:carbohydrate derivative binding"/>
    <property type="evidence" value="ECO:0007669"/>
    <property type="project" value="InterPro"/>
</dbReference>
<dbReference type="Proteomes" id="UP000004830">
    <property type="component" value="Unassembled WGS sequence"/>
</dbReference>
<dbReference type="EMBL" id="ADLS01000003">
    <property type="protein sequence ID" value="EGX68630.1"/>
    <property type="molecule type" value="Genomic_DNA"/>
</dbReference>
<dbReference type="SUPFAM" id="SSF53697">
    <property type="entry name" value="SIS domain"/>
    <property type="match status" value="1"/>
</dbReference>
<dbReference type="InterPro" id="IPR024713">
    <property type="entry name" value="Fructosamine_deglycase_FrlB"/>
</dbReference>
<dbReference type="STRING" id="742742.HMPREF9452_00146"/>
<dbReference type="GO" id="GO:0006487">
    <property type="term" value="P:protein N-linked glycosylation"/>
    <property type="evidence" value="ECO:0007669"/>
    <property type="project" value="TreeGrafter"/>
</dbReference>
<gene>
    <name evidence="2" type="ORF">HMPREF9452_00146</name>
</gene>
<proteinExistence type="predicted"/>
<dbReference type="PANTHER" id="PTHR10937:SF14">
    <property type="entry name" value="FRUCTOSELYSINE 6-PHOSPHATE DEGLYCASE"/>
    <property type="match status" value="1"/>
</dbReference>
<dbReference type="InterPro" id="IPR046348">
    <property type="entry name" value="SIS_dom_sf"/>
</dbReference>
<feature type="domain" description="SIS" evidence="1">
    <location>
        <begin position="27"/>
        <end position="170"/>
    </location>
</feature>
<dbReference type="OrthoDB" id="9782098at2"/>
<dbReference type="CDD" id="cd05710">
    <property type="entry name" value="SIS_1"/>
    <property type="match status" value="1"/>
</dbReference>
<dbReference type="GeneID" id="62757936"/>
<protein>
    <recommendedName>
        <fullName evidence="1">SIS domain-containing protein</fullName>
    </recommendedName>
</protein>
<keyword evidence="3" id="KW-1185">Reference proteome</keyword>
<dbReference type="InterPro" id="IPR035488">
    <property type="entry name" value="FrlB_SIS"/>
</dbReference>
<dbReference type="GO" id="GO:0006002">
    <property type="term" value="P:fructose 6-phosphate metabolic process"/>
    <property type="evidence" value="ECO:0007669"/>
    <property type="project" value="TreeGrafter"/>
</dbReference>
<evidence type="ECO:0000313" key="3">
    <source>
        <dbReference type="Proteomes" id="UP000004830"/>
    </source>
</evidence>
<dbReference type="RefSeq" id="WP_009140183.1">
    <property type="nucleotide sequence ID" value="NZ_JH126467.1"/>
</dbReference>
<organism evidence="2 3">
    <name type="scientific">Collinsella tanakaei YIT 12063</name>
    <dbReference type="NCBI Taxonomy" id="742742"/>
    <lineage>
        <taxon>Bacteria</taxon>
        <taxon>Bacillati</taxon>
        <taxon>Actinomycetota</taxon>
        <taxon>Coriobacteriia</taxon>
        <taxon>Coriobacteriales</taxon>
        <taxon>Coriobacteriaceae</taxon>
        <taxon>Collinsella</taxon>
    </lineage>
</organism>
<dbReference type="InterPro" id="IPR001347">
    <property type="entry name" value="SIS_dom"/>
</dbReference>
<dbReference type="HOGENOM" id="CLU_012520_3_0_11"/>
<dbReference type="GO" id="GO:0004360">
    <property type="term" value="F:glutamine-fructose-6-phosphate transaminase (isomerizing) activity"/>
    <property type="evidence" value="ECO:0007669"/>
    <property type="project" value="TreeGrafter"/>
</dbReference>
<dbReference type="Gene3D" id="3.40.50.10490">
    <property type="entry name" value="Glucose-6-phosphate isomerase like protein, domain 1"/>
    <property type="match status" value="2"/>
</dbReference>
<accession>G1WFN3</accession>
<dbReference type="Pfam" id="PF01380">
    <property type="entry name" value="SIS"/>
    <property type="match status" value="1"/>
</dbReference>
<dbReference type="PANTHER" id="PTHR10937">
    <property type="entry name" value="GLUCOSAMINE--FRUCTOSE-6-PHOSPHATE AMINOTRANSFERASE, ISOMERIZING"/>
    <property type="match status" value="1"/>
</dbReference>